<protein>
    <submittedName>
        <fullName evidence="2">AAA domain protein</fullName>
    </submittedName>
</protein>
<comment type="caution">
    <text evidence="2">The sequence shown here is derived from an EMBL/GenBank/DDBJ whole genome shotgun (WGS) entry which is preliminary data.</text>
</comment>
<dbReference type="Pfam" id="PF13521">
    <property type="entry name" value="AAA_28"/>
    <property type="match status" value="1"/>
</dbReference>
<sequence length="194" mass="22486">MSDQKSEKGHQTYIINLIGGPGCGKSVLAAKLFIELKLRNYSVEYVAEYAKMLTWTKDFESLNNQYMLTKKQFDLFKKIDGAVDFIITDGPLVHGLYYNRHNRDNTSNIDKTEDFILKCHSEFRNINIFLKRGEFAYEKAGRIQTEEQAQEIDVVLKHVLKQNSVPFTVFESDIHKSEKIVDHVMKICGLERTK</sequence>
<dbReference type="Proteomes" id="UP000594342">
    <property type="component" value="Unassembled WGS sequence"/>
</dbReference>
<gene>
    <name evidence="2" type="ORF">YASMINEVIRUS_1577</name>
</gene>
<keyword evidence="3" id="KW-1185">Reference proteome</keyword>
<dbReference type="SUPFAM" id="SSF52540">
    <property type="entry name" value="P-loop containing nucleoside triphosphate hydrolases"/>
    <property type="match status" value="1"/>
</dbReference>
<accession>A0A5K0UBF2</accession>
<dbReference type="Gene3D" id="3.40.50.300">
    <property type="entry name" value="P-loop containing nucleotide triphosphate hydrolases"/>
    <property type="match status" value="1"/>
</dbReference>
<reference evidence="2 3" key="1">
    <citation type="submission" date="2018-10" db="EMBL/GenBank/DDBJ databases">
        <authorList>
            <consortium name="IHU Genomes"/>
        </authorList>
    </citation>
    <scope>NUCLEOTIDE SEQUENCE [LARGE SCALE GENOMIC DNA]</scope>
    <source>
        <strain evidence="2 3">A1</strain>
    </source>
</reference>
<feature type="domain" description="NadR/Ttd14 AAA" evidence="1">
    <location>
        <begin position="15"/>
        <end position="170"/>
    </location>
</feature>
<organism evidence="2 3">
    <name type="scientific">Yasminevirus sp. GU-2018</name>
    <dbReference type="NCBI Taxonomy" id="2420051"/>
    <lineage>
        <taxon>Viruses</taxon>
        <taxon>Varidnaviria</taxon>
        <taxon>Bamfordvirae</taxon>
        <taxon>Nucleocytoviricota</taxon>
        <taxon>Megaviricetes</taxon>
        <taxon>Imitervirales</taxon>
        <taxon>Mimiviridae</taxon>
        <taxon>Klosneuvirinae</taxon>
        <taxon>Yasminevirus</taxon>
        <taxon>Yasminevirus saudimassiliense</taxon>
    </lineage>
</organism>
<dbReference type="EMBL" id="UPSH01000002">
    <property type="protein sequence ID" value="VBB19045.1"/>
    <property type="molecule type" value="Genomic_DNA"/>
</dbReference>
<name>A0A5K0UBF2_9VIRU</name>
<proteinExistence type="predicted"/>
<dbReference type="InterPro" id="IPR027417">
    <property type="entry name" value="P-loop_NTPase"/>
</dbReference>
<evidence type="ECO:0000313" key="2">
    <source>
        <dbReference type="EMBL" id="VBB19045.1"/>
    </source>
</evidence>
<evidence type="ECO:0000259" key="1">
    <source>
        <dbReference type="Pfam" id="PF13521"/>
    </source>
</evidence>
<evidence type="ECO:0000313" key="3">
    <source>
        <dbReference type="Proteomes" id="UP000594342"/>
    </source>
</evidence>
<dbReference type="InterPro" id="IPR038727">
    <property type="entry name" value="NadR/Ttd14_AAA_dom"/>
</dbReference>